<comment type="caution">
    <text evidence="1">The sequence shown here is derived from an EMBL/GenBank/DDBJ whole genome shotgun (WGS) entry which is preliminary data.</text>
</comment>
<accession>A0ACB6ZTE8</accession>
<sequence>MVSAFRLLRVSLVSYNQSPRYLHPTGRTPNYTQYIAQISAYMIFLGAFGLLWIFPIIFLDLIRRSALTSRIWVELIWVTIFWIMELSGAAALSAIVPSNHCQLHRGTLRNHLPFYTEHSHVIWALVTGRIAENVCLSGQVLLAFAWAVTLILLAYMIMLAVYTILHHATDPNIWKETVREYPWFSARSTLSSSPPSPTVEKGLGAPSLKHPRPKAAFDPSRLTRALSPFDDTIQPVSTFDRIPQPSYQPAQRSYDGLHFATTRDPPPIIDPVFTRPREAPKPPINIQSLYPEHMQTQLSIEVRNNLYGQSIQLEGQEPSPIGDWPKNSRNNNMTNGYGRRQPPPPFPRINTEAIALTQQPLSSISLDQRSRSLRTVNVSSPVFYKLGSPTRGPQSGSSVRKQPPPPLNLDGISNTSHHAYR</sequence>
<dbReference type="EMBL" id="MU117966">
    <property type="protein sequence ID" value="KAF9652849.1"/>
    <property type="molecule type" value="Genomic_DNA"/>
</dbReference>
<protein>
    <submittedName>
        <fullName evidence="1">Uncharacterized protein</fullName>
    </submittedName>
</protein>
<evidence type="ECO:0000313" key="1">
    <source>
        <dbReference type="EMBL" id="KAF9652849.1"/>
    </source>
</evidence>
<proteinExistence type="predicted"/>
<reference evidence="1" key="1">
    <citation type="submission" date="2019-10" db="EMBL/GenBank/DDBJ databases">
        <authorList>
            <consortium name="DOE Joint Genome Institute"/>
            <person name="Kuo A."/>
            <person name="Miyauchi S."/>
            <person name="Kiss E."/>
            <person name="Drula E."/>
            <person name="Kohler A."/>
            <person name="Sanchez-Garcia M."/>
            <person name="Andreopoulos B."/>
            <person name="Barry K.W."/>
            <person name="Bonito G."/>
            <person name="Buee M."/>
            <person name="Carver A."/>
            <person name="Chen C."/>
            <person name="Cichocki N."/>
            <person name="Clum A."/>
            <person name="Culley D."/>
            <person name="Crous P.W."/>
            <person name="Fauchery L."/>
            <person name="Girlanda M."/>
            <person name="Hayes R."/>
            <person name="Keri Z."/>
            <person name="Labutti K."/>
            <person name="Lipzen A."/>
            <person name="Lombard V."/>
            <person name="Magnuson J."/>
            <person name="Maillard F."/>
            <person name="Morin E."/>
            <person name="Murat C."/>
            <person name="Nolan M."/>
            <person name="Ohm R."/>
            <person name="Pangilinan J."/>
            <person name="Pereira M."/>
            <person name="Perotto S."/>
            <person name="Peter M."/>
            <person name="Riley R."/>
            <person name="Sitrit Y."/>
            <person name="Stielow B."/>
            <person name="Szollosi G."/>
            <person name="Zifcakova L."/>
            <person name="Stursova M."/>
            <person name="Spatafora J.W."/>
            <person name="Tedersoo L."/>
            <person name="Vaario L.-M."/>
            <person name="Yamada A."/>
            <person name="Yan M."/>
            <person name="Wang P."/>
            <person name="Xu J."/>
            <person name="Bruns T."/>
            <person name="Baldrian P."/>
            <person name="Vilgalys R."/>
            <person name="Henrissat B."/>
            <person name="Grigoriev I.V."/>
            <person name="Hibbett D."/>
            <person name="Nagy L.G."/>
            <person name="Martin F.M."/>
        </authorList>
    </citation>
    <scope>NUCLEOTIDE SEQUENCE</scope>
    <source>
        <strain evidence="1">P2</strain>
    </source>
</reference>
<dbReference type="Proteomes" id="UP000886501">
    <property type="component" value="Unassembled WGS sequence"/>
</dbReference>
<keyword evidence="2" id="KW-1185">Reference proteome</keyword>
<evidence type="ECO:0000313" key="2">
    <source>
        <dbReference type="Proteomes" id="UP000886501"/>
    </source>
</evidence>
<gene>
    <name evidence="1" type="ORF">BDM02DRAFT_2366602</name>
</gene>
<name>A0ACB6ZTE8_THEGA</name>
<organism evidence="1 2">
    <name type="scientific">Thelephora ganbajun</name>
    <name type="common">Ganba fungus</name>
    <dbReference type="NCBI Taxonomy" id="370292"/>
    <lineage>
        <taxon>Eukaryota</taxon>
        <taxon>Fungi</taxon>
        <taxon>Dikarya</taxon>
        <taxon>Basidiomycota</taxon>
        <taxon>Agaricomycotina</taxon>
        <taxon>Agaricomycetes</taxon>
        <taxon>Thelephorales</taxon>
        <taxon>Thelephoraceae</taxon>
        <taxon>Thelephora</taxon>
    </lineage>
</organism>
<reference evidence="1" key="2">
    <citation type="journal article" date="2020" name="Nat. Commun.">
        <title>Large-scale genome sequencing of mycorrhizal fungi provides insights into the early evolution of symbiotic traits.</title>
        <authorList>
            <person name="Miyauchi S."/>
            <person name="Kiss E."/>
            <person name="Kuo A."/>
            <person name="Drula E."/>
            <person name="Kohler A."/>
            <person name="Sanchez-Garcia M."/>
            <person name="Morin E."/>
            <person name="Andreopoulos B."/>
            <person name="Barry K.W."/>
            <person name="Bonito G."/>
            <person name="Buee M."/>
            <person name="Carver A."/>
            <person name="Chen C."/>
            <person name="Cichocki N."/>
            <person name="Clum A."/>
            <person name="Culley D."/>
            <person name="Crous P.W."/>
            <person name="Fauchery L."/>
            <person name="Girlanda M."/>
            <person name="Hayes R.D."/>
            <person name="Keri Z."/>
            <person name="LaButti K."/>
            <person name="Lipzen A."/>
            <person name="Lombard V."/>
            <person name="Magnuson J."/>
            <person name="Maillard F."/>
            <person name="Murat C."/>
            <person name="Nolan M."/>
            <person name="Ohm R.A."/>
            <person name="Pangilinan J."/>
            <person name="Pereira M.F."/>
            <person name="Perotto S."/>
            <person name="Peter M."/>
            <person name="Pfister S."/>
            <person name="Riley R."/>
            <person name="Sitrit Y."/>
            <person name="Stielow J.B."/>
            <person name="Szollosi G."/>
            <person name="Zifcakova L."/>
            <person name="Stursova M."/>
            <person name="Spatafora J.W."/>
            <person name="Tedersoo L."/>
            <person name="Vaario L.M."/>
            <person name="Yamada A."/>
            <person name="Yan M."/>
            <person name="Wang P."/>
            <person name="Xu J."/>
            <person name="Bruns T."/>
            <person name="Baldrian P."/>
            <person name="Vilgalys R."/>
            <person name="Dunand C."/>
            <person name="Henrissat B."/>
            <person name="Grigoriev I.V."/>
            <person name="Hibbett D."/>
            <person name="Nagy L.G."/>
            <person name="Martin F.M."/>
        </authorList>
    </citation>
    <scope>NUCLEOTIDE SEQUENCE</scope>
    <source>
        <strain evidence="1">P2</strain>
    </source>
</reference>